<evidence type="ECO:0000259" key="11">
    <source>
        <dbReference type="SMART" id="SM00986"/>
    </source>
</evidence>
<dbReference type="GO" id="GO:0051539">
    <property type="term" value="F:4 iron, 4 sulfur cluster binding"/>
    <property type="evidence" value="ECO:0007669"/>
    <property type="project" value="UniProtKB-KW"/>
</dbReference>
<organism evidence="12">
    <name type="scientific">mine drainage metagenome</name>
    <dbReference type="NCBI Taxonomy" id="410659"/>
    <lineage>
        <taxon>unclassified sequences</taxon>
        <taxon>metagenomes</taxon>
        <taxon>ecological metagenomes</taxon>
    </lineage>
</organism>
<dbReference type="InterPro" id="IPR044147">
    <property type="entry name" value="UdgB-like"/>
</dbReference>
<keyword evidence="1" id="KW-0004">4Fe-4S</keyword>
<evidence type="ECO:0000256" key="1">
    <source>
        <dbReference type="ARBA" id="ARBA00022485"/>
    </source>
</evidence>
<dbReference type="SMART" id="SM00987">
    <property type="entry name" value="UreE_C"/>
    <property type="match status" value="1"/>
</dbReference>
<evidence type="ECO:0000256" key="5">
    <source>
        <dbReference type="ARBA" id="ARBA00023004"/>
    </source>
</evidence>
<comment type="caution">
    <text evidence="12">The sequence shown here is derived from an EMBL/GenBank/DDBJ whole genome shotgun (WGS) entry which is preliminary data.</text>
</comment>
<dbReference type="SMART" id="SM00986">
    <property type="entry name" value="UDG"/>
    <property type="match status" value="1"/>
</dbReference>
<dbReference type="InterPro" id="IPR051536">
    <property type="entry name" value="UDG_Type-4/5"/>
</dbReference>
<keyword evidence="4" id="KW-0378">Hydrolase</keyword>
<protein>
    <recommendedName>
        <fullName evidence="9">Type-5 uracil-DNA glycosylase</fullName>
    </recommendedName>
</protein>
<dbReference type="GO" id="GO:0006284">
    <property type="term" value="P:base-excision repair"/>
    <property type="evidence" value="ECO:0007669"/>
    <property type="project" value="InterPro"/>
</dbReference>
<evidence type="ECO:0000256" key="9">
    <source>
        <dbReference type="ARBA" id="ARBA00023887"/>
    </source>
</evidence>
<dbReference type="CDD" id="cd10031">
    <property type="entry name" value="UDG-F5_TTUDGB_like"/>
    <property type="match status" value="1"/>
</dbReference>
<evidence type="ECO:0000256" key="2">
    <source>
        <dbReference type="ARBA" id="ARBA00022723"/>
    </source>
</evidence>
<keyword evidence="7" id="KW-0234">DNA repair</keyword>
<evidence type="ECO:0000256" key="7">
    <source>
        <dbReference type="ARBA" id="ARBA00023204"/>
    </source>
</evidence>
<dbReference type="SUPFAM" id="SSF52141">
    <property type="entry name" value="Uracil-DNA glycosylase-like"/>
    <property type="match status" value="1"/>
</dbReference>
<evidence type="ECO:0000313" key="12">
    <source>
        <dbReference type="EMBL" id="OIQ91631.1"/>
    </source>
</evidence>
<sequence length="258" mass="27276">MNIPGDSAPPSQGNAGPPQVSLTPEGGGCRKAARGLSESFYDPHCRRCVRLAAFLHQVKVEHPDYACLPVPPFGQLHAPLLIAGLAPGLHGANASGRPFTGDGAGPLLYGTLTELGLATRPEAVRIGDHPSTLRAGDGLELHRCRISNAVKCLPPANKPLPAEIRMCNPYLASEIAAMRQLRVIVALGRVAHDAVRLALDEKPASRRFAHGAEHAIGALTLIDSYHCSRYNQNTGRLTAAMLHEVFARAAAEARGHGG</sequence>
<evidence type="ECO:0000256" key="3">
    <source>
        <dbReference type="ARBA" id="ARBA00022763"/>
    </source>
</evidence>
<dbReference type="InterPro" id="IPR005122">
    <property type="entry name" value="Uracil-DNA_glycosylase-like"/>
</dbReference>
<feature type="region of interest" description="Disordered" evidence="10">
    <location>
        <begin position="1"/>
        <end position="28"/>
    </location>
</feature>
<dbReference type="EMBL" id="MLJW01000253">
    <property type="protein sequence ID" value="OIQ91631.1"/>
    <property type="molecule type" value="Genomic_DNA"/>
</dbReference>
<dbReference type="PANTHER" id="PTHR33693">
    <property type="entry name" value="TYPE-5 URACIL-DNA GLYCOSYLASE"/>
    <property type="match status" value="1"/>
</dbReference>
<name>A0A1J5RI02_9ZZZZ</name>
<keyword evidence="5" id="KW-0408">Iron</keyword>
<keyword evidence="2" id="KW-0479">Metal-binding</keyword>
<reference evidence="12" key="1">
    <citation type="submission" date="2016-10" db="EMBL/GenBank/DDBJ databases">
        <title>Sequence of Gallionella enrichment culture.</title>
        <authorList>
            <person name="Poehlein A."/>
            <person name="Muehling M."/>
            <person name="Daniel R."/>
        </authorList>
    </citation>
    <scope>NUCLEOTIDE SEQUENCE</scope>
</reference>
<keyword evidence="3" id="KW-0227">DNA damage</keyword>
<evidence type="ECO:0000256" key="8">
    <source>
        <dbReference type="ARBA" id="ARBA00023779"/>
    </source>
</evidence>
<comment type="similarity">
    <text evidence="8">Belongs to the uracil-DNA glycosylase (UDG) superfamily. Type 5 (UDGb) family.</text>
</comment>
<evidence type="ECO:0000256" key="10">
    <source>
        <dbReference type="SAM" id="MobiDB-lite"/>
    </source>
</evidence>
<evidence type="ECO:0000256" key="6">
    <source>
        <dbReference type="ARBA" id="ARBA00023014"/>
    </source>
</evidence>
<gene>
    <name evidence="12" type="ORF">GALL_264040</name>
</gene>
<accession>A0A1J5RI02</accession>
<dbReference type="GO" id="GO:0033958">
    <property type="term" value="F:DNA-deoxyinosine glycosylase activity"/>
    <property type="evidence" value="ECO:0007669"/>
    <property type="project" value="InterPro"/>
</dbReference>
<dbReference type="GO" id="GO:0004844">
    <property type="term" value="F:uracil DNA N-glycosylase activity"/>
    <property type="evidence" value="ECO:0007669"/>
    <property type="project" value="InterPro"/>
</dbReference>
<dbReference type="InterPro" id="IPR036895">
    <property type="entry name" value="Uracil-DNA_glycosylase-like_sf"/>
</dbReference>
<dbReference type="Pfam" id="PF03167">
    <property type="entry name" value="UDG"/>
    <property type="match status" value="1"/>
</dbReference>
<dbReference type="GO" id="GO:0046872">
    <property type="term" value="F:metal ion binding"/>
    <property type="evidence" value="ECO:0007669"/>
    <property type="project" value="UniProtKB-KW"/>
</dbReference>
<evidence type="ECO:0000256" key="4">
    <source>
        <dbReference type="ARBA" id="ARBA00022801"/>
    </source>
</evidence>
<dbReference type="AlphaFoldDB" id="A0A1J5RI02"/>
<dbReference type="PANTHER" id="PTHR33693:SF3">
    <property type="entry name" value="TYPE-5 URACIL-DNA GLYCOSYLASE"/>
    <property type="match status" value="1"/>
</dbReference>
<proteinExistence type="inferred from homology"/>
<keyword evidence="6" id="KW-0411">Iron-sulfur</keyword>
<dbReference type="Gene3D" id="3.40.470.10">
    <property type="entry name" value="Uracil-DNA glycosylase-like domain"/>
    <property type="match status" value="1"/>
</dbReference>
<feature type="domain" description="Uracil-DNA glycosylase-like" evidence="11">
    <location>
        <begin position="71"/>
        <end position="246"/>
    </location>
</feature>